<sequence>MSSSINLENFDMGILSAAEIRIKTFVDENRPILQLTSPNVVAPLEPDALMDLGSTLQLASSILEEIMDTILAIRPLTALELRQWLDRRQCTTDAHTLLVYHSRALLDAEFGSDSEDMHGTH</sequence>
<protein>
    <submittedName>
        <fullName evidence="1">Uncharacterized protein</fullName>
    </submittedName>
</protein>
<organism evidence="1 2">
    <name type="scientific">Cylindrobasidium torrendii FP15055 ss-10</name>
    <dbReference type="NCBI Taxonomy" id="1314674"/>
    <lineage>
        <taxon>Eukaryota</taxon>
        <taxon>Fungi</taxon>
        <taxon>Dikarya</taxon>
        <taxon>Basidiomycota</taxon>
        <taxon>Agaricomycotina</taxon>
        <taxon>Agaricomycetes</taxon>
        <taxon>Agaricomycetidae</taxon>
        <taxon>Agaricales</taxon>
        <taxon>Marasmiineae</taxon>
        <taxon>Physalacriaceae</taxon>
        <taxon>Cylindrobasidium</taxon>
    </lineage>
</organism>
<dbReference type="AlphaFoldDB" id="A0A0D7ASZ0"/>
<dbReference type="EMBL" id="KN881039">
    <property type="protein sequence ID" value="KIY61130.1"/>
    <property type="molecule type" value="Genomic_DNA"/>
</dbReference>
<evidence type="ECO:0000313" key="1">
    <source>
        <dbReference type="EMBL" id="KIY61130.1"/>
    </source>
</evidence>
<name>A0A0D7ASZ0_9AGAR</name>
<dbReference type="Proteomes" id="UP000054007">
    <property type="component" value="Unassembled WGS sequence"/>
</dbReference>
<accession>A0A0D7ASZ0</accession>
<proteinExistence type="predicted"/>
<keyword evidence="2" id="KW-1185">Reference proteome</keyword>
<gene>
    <name evidence="1" type="ORF">CYLTODRAFT_460110</name>
</gene>
<reference evidence="1 2" key="1">
    <citation type="journal article" date="2015" name="Fungal Genet. Biol.">
        <title>Evolution of novel wood decay mechanisms in Agaricales revealed by the genome sequences of Fistulina hepatica and Cylindrobasidium torrendii.</title>
        <authorList>
            <person name="Floudas D."/>
            <person name="Held B.W."/>
            <person name="Riley R."/>
            <person name="Nagy L.G."/>
            <person name="Koehler G."/>
            <person name="Ransdell A.S."/>
            <person name="Younus H."/>
            <person name="Chow J."/>
            <person name="Chiniquy J."/>
            <person name="Lipzen A."/>
            <person name="Tritt A."/>
            <person name="Sun H."/>
            <person name="Haridas S."/>
            <person name="LaButti K."/>
            <person name="Ohm R.A."/>
            <person name="Kues U."/>
            <person name="Blanchette R.A."/>
            <person name="Grigoriev I.V."/>
            <person name="Minto R.E."/>
            <person name="Hibbett D.S."/>
        </authorList>
    </citation>
    <scope>NUCLEOTIDE SEQUENCE [LARGE SCALE GENOMIC DNA]</scope>
    <source>
        <strain evidence="1 2">FP15055 ss-10</strain>
    </source>
</reference>
<evidence type="ECO:0000313" key="2">
    <source>
        <dbReference type="Proteomes" id="UP000054007"/>
    </source>
</evidence>